<comment type="caution">
    <text evidence="1">The sequence shown here is derived from an EMBL/GenBank/DDBJ whole genome shotgun (WGS) entry which is preliminary data.</text>
</comment>
<evidence type="ECO:0000313" key="2">
    <source>
        <dbReference type="Proteomes" id="UP000676336"/>
    </source>
</evidence>
<proteinExistence type="predicted"/>
<dbReference type="EMBL" id="CAJOBI010356775">
    <property type="protein sequence ID" value="CAF5224297.1"/>
    <property type="molecule type" value="Genomic_DNA"/>
</dbReference>
<dbReference type="Proteomes" id="UP000676336">
    <property type="component" value="Unassembled WGS sequence"/>
</dbReference>
<evidence type="ECO:0000313" key="1">
    <source>
        <dbReference type="EMBL" id="CAF5224297.1"/>
    </source>
</evidence>
<organism evidence="1 2">
    <name type="scientific">Rotaria magnacalcarata</name>
    <dbReference type="NCBI Taxonomy" id="392030"/>
    <lineage>
        <taxon>Eukaryota</taxon>
        <taxon>Metazoa</taxon>
        <taxon>Spiralia</taxon>
        <taxon>Gnathifera</taxon>
        <taxon>Rotifera</taxon>
        <taxon>Eurotatoria</taxon>
        <taxon>Bdelloidea</taxon>
        <taxon>Philodinida</taxon>
        <taxon>Philodinidae</taxon>
        <taxon>Rotaria</taxon>
    </lineage>
</organism>
<reference evidence="1" key="1">
    <citation type="submission" date="2021-02" db="EMBL/GenBank/DDBJ databases">
        <authorList>
            <person name="Nowell W R."/>
        </authorList>
    </citation>
    <scope>NUCLEOTIDE SEQUENCE</scope>
</reference>
<accession>A0A8S3JWQ2</accession>
<protein>
    <submittedName>
        <fullName evidence="1">Uncharacterized protein</fullName>
    </submittedName>
</protein>
<feature type="non-terminal residue" evidence="1">
    <location>
        <position position="1"/>
    </location>
</feature>
<name>A0A8S3JWQ2_9BILA</name>
<sequence>MLAVNNSKEVNYFLDHNAPVINLSGYIKKVTCSLDNMIKIFNIGNQMLVK</sequence>
<dbReference type="AlphaFoldDB" id="A0A8S3JWQ2"/>
<gene>
    <name evidence="1" type="ORF">SMN809_LOCUS83733</name>
</gene>